<keyword evidence="1" id="KW-0675">Receptor</keyword>
<dbReference type="EMBL" id="CM000780">
    <property type="protein sequence ID" value="AQK58944.1"/>
    <property type="molecule type" value="Genomic_DNA"/>
</dbReference>
<sequence>MDPDCWNI</sequence>
<accession>A0A1D6QMS1</accession>
<gene>
    <name evidence="1" type="ORF">ZEAMMB73_Zm00001d053211</name>
</gene>
<protein>
    <submittedName>
        <fullName evidence="1">ER lumen protein retaining receptor family protein</fullName>
    </submittedName>
</protein>
<evidence type="ECO:0000313" key="1">
    <source>
        <dbReference type="EMBL" id="AQK58945.1"/>
    </source>
</evidence>
<proteinExistence type="predicted"/>
<reference evidence="1" key="1">
    <citation type="submission" date="2015-12" db="EMBL/GenBank/DDBJ databases">
        <title>Update maize B73 reference genome by single molecule sequencing technologies.</title>
        <authorList>
            <consortium name="Maize Genome Sequencing Project"/>
            <person name="Ware D."/>
        </authorList>
    </citation>
    <scope>NUCLEOTIDE SEQUENCE</scope>
    <source>
        <tissue evidence="1">Seedling</tissue>
    </source>
</reference>
<name>A0A1D6QMS1_MAIZE</name>
<dbReference type="EMBL" id="CM000780">
    <property type="protein sequence ID" value="AQK58945.1"/>
    <property type="molecule type" value="Genomic_DNA"/>
</dbReference>
<organism evidence="1">
    <name type="scientific">Zea mays</name>
    <name type="common">Maize</name>
    <dbReference type="NCBI Taxonomy" id="4577"/>
    <lineage>
        <taxon>Eukaryota</taxon>
        <taxon>Viridiplantae</taxon>
        <taxon>Streptophyta</taxon>
        <taxon>Embryophyta</taxon>
        <taxon>Tracheophyta</taxon>
        <taxon>Spermatophyta</taxon>
        <taxon>Magnoliopsida</taxon>
        <taxon>Liliopsida</taxon>
        <taxon>Poales</taxon>
        <taxon>Poaceae</taxon>
        <taxon>PACMAD clade</taxon>
        <taxon>Panicoideae</taxon>
        <taxon>Andropogonodae</taxon>
        <taxon>Andropogoneae</taxon>
        <taxon>Tripsacinae</taxon>
        <taxon>Zea</taxon>
    </lineage>
</organism>